<dbReference type="Proteomes" id="UP000015423">
    <property type="component" value="Plasmid pSCO2"/>
</dbReference>
<evidence type="ECO:0000313" key="1">
    <source>
        <dbReference type="EMBL" id="AGS73946.1"/>
    </source>
</evidence>
<accession>S5V8S0</accession>
<keyword evidence="1" id="KW-0614">Plasmid</keyword>
<dbReference type="InterPro" id="IPR027417">
    <property type="entry name" value="P-loop_NTPase"/>
</dbReference>
<dbReference type="PATRIC" id="fig|1214242.5.peg.7327"/>
<gene>
    <name evidence="1" type="ORF">B446_35938</name>
</gene>
<protein>
    <recommendedName>
        <fullName evidence="3">AAA+ ATPase domain-containing protein</fullName>
    </recommendedName>
</protein>
<geneLocation type="plasmid" evidence="1 2">
    <name>pSCO2</name>
</geneLocation>
<sequence>MPDLLGADVVGKTWDEFLTWFARVWKQGQHVALVGPTGMGKSTFACGILDLRKYVLALDPKGGDSTLETSGYERLTQWPLPDKAWDAITEGRPARFIVGGYSRTLEDRARLTVLLRDTLEGVFEARGWTVYADEFQLLADRKMMNLGKQVETLLIAARDKRITVLTSYQAPAWVPSAASRQATWVVLWPTRDVDVVKKLANVVGRDWRMLWSAMKALPPFHVLVVGRNPHEPIVITSAPERPSRYTKAA</sequence>
<organism evidence="1 2">
    <name type="scientific">Streptomyces collinus (strain DSM 40733 / Tue 365)</name>
    <dbReference type="NCBI Taxonomy" id="1214242"/>
    <lineage>
        <taxon>Bacteria</taxon>
        <taxon>Bacillati</taxon>
        <taxon>Actinomycetota</taxon>
        <taxon>Actinomycetes</taxon>
        <taxon>Kitasatosporales</taxon>
        <taxon>Streptomycetaceae</taxon>
        <taxon>Streptomyces</taxon>
    </lineage>
</organism>
<dbReference type="SUPFAM" id="SSF52540">
    <property type="entry name" value="P-loop containing nucleoside triphosphate hydrolases"/>
    <property type="match status" value="1"/>
</dbReference>
<dbReference type="EMBL" id="CP006261">
    <property type="protein sequence ID" value="AGS73946.1"/>
    <property type="molecule type" value="Genomic_DNA"/>
</dbReference>
<dbReference type="RefSeq" id="WP_020943847.1">
    <property type="nucleotide sequence ID" value="NC_021986.1"/>
</dbReference>
<name>S5V8S0_STRC3</name>
<dbReference type="AlphaFoldDB" id="S5V8S0"/>
<dbReference type="HOGENOM" id="CLU_1115247_0_0_11"/>
<dbReference type="Gene3D" id="3.40.50.300">
    <property type="entry name" value="P-loop containing nucleotide triphosphate hydrolases"/>
    <property type="match status" value="1"/>
</dbReference>
<proteinExistence type="predicted"/>
<reference evidence="1 2" key="1">
    <citation type="submission" date="2012-10" db="EMBL/GenBank/DDBJ databases">
        <title>The complete genome sequence of Streptomyces collinus Tu 365.</title>
        <authorList>
            <person name="Ruckert C."/>
            <person name="Szczepanowski R."/>
            <person name="Goesmann A."/>
            <person name="Pross E.K."/>
            <person name="Musiol E.M."/>
            <person name="Blin K."/>
            <person name="Wohlleben W."/>
            <person name="Puhler A."/>
            <person name="Weber T."/>
            <person name="Kalinowski J."/>
        </authorList>
    </citation>
    <scope>NUCLEOTIDE SEQUENCE [LARGE SCALE GENOMIC DNA]</scope>
    <source>
        <strain evidence="2">DSM 40733 / Tue 365</strain>
        <plasmid evidence="1 2">pSCO2</plasmid>
    </source>
</reference>
<evidence type="ECO:0008006" key="3">
    <source>
        <dbReference type="Google" id="ProtNLM"/>
    </source>
</evidence>
<evidence type="ECO:0000313" key="2">
    <source>
        <dbReference type="Proteomes" id="UP000015423"/>
    </source>
</evidence>
<keyword evidence="2" id="KW-1185">Reference proteome</keyword>
<dbReference type="KEGG" id="sci:B446_35938"/>